<dbReference type="Gene3D" id="3.30.530.20">
    <property type="match status" value="1"/>
</dbReference>
<dbReference type="RefSeq" id="WP_073121690.1">
    <property type="nucleotide sequence ID" value="NZ_FRAA01000002.1"/>
</dbReference>
<gene>
    <name evidence="1" type="ORF">SAMN04488028_102584</name>
</gene>
<organism evidence="1 2">
    <name type="scientific">Reichenbachiella agariperforans</name>
    <dbReference type="NCBI Taxonomy" id="156994"/>
    <lineage>
        <taxon>Bacteria</taxon>
        <taxon>Pseudomonadati</taxon>
        <taxon>Bacteroidota</taxon>
        <taxon>Cytophagia</taxon>
        <taxon>Cytophagales</taxon>
        <taxon>Reichenbachiellaceae</taxon>
        <taxon>Reichenbachiella</taxon>
    </lineage>
</organism>
<dbReference type="STRING" id="156994.SAMN04488028_102584"/>
<dbReference type="InterPro" id="IPR023393">
    <property type="entry name" value="START-like_dom_sf"/>
</dbReference>
<dbReference type="PANTHER" id="PTHR36166">
    <property type="entry name" value="CHROMOSOME 9, WHOLE GENOME SHOTGUN SEQUENCE"/>
    <property type="match status" value="1"/>
</dbReference>
<dbReference type="Proteomes" id="UP000184474">
    <property type="component" value="Unassembled WGS sequence"/>
</dbReference>
<sequence>MKLEIKSQIDIHASADKIWEVLMDFDSYPEWNPLVREISGKAEEGQRIKVVLPEMTFKPDVLAVSEKREFRWRGKLGVRGLFDGEHYFVLEPTDKNNTRLIHGESFSGLLVAVLKKKLETGTLDGFKAMNESLKKRVEG</sequence>
<dbReference type="PANTHER" id="PTHR36166:SF1">
    <property type="entry name" value="SRPBCC DOMAIN-CONTAINING PROTEIN"/>
    <property type="match status" value="1"/>
</dbReference>
<dbReference type="CDD" id="cd07822">
    <property type="entry name" value="SRPBCC_4"/>
    <property type="match status" value="1"/>
</dbReference>
<proteinExistence type="predicted"/>
<evidence type="ECO:0008006" key="3">
    <source>
        <dbReference type="Google" id="ProtNLM"/>
    </source>
</evidence>
<dbReference type="InterPro" id="IPR019587">
    <property type="entry name" value="Polyketide_cyclase/dehydratase"/>
</dbReference>
<dbReference type="EMBL" id="FRAA01000002">
    <property type="protein sequence ID" value="SHK04047.1"/>
    <property type="molecule type" value="Genomic_DNA"/>
</dbReference>
<keyword evidence="2" id="KW-1185">Reference proteome</keyword>
<dbReference type="Pfam" id="PF10604">
    <property type="entry name" value="Polyketide_cyc2"/>
    <property type="match status" value="1"/>
</dbReference>
<accession>A0A1M6P7U7</accession>
<dbReference type="AlphaFoldDB" id="A0A1M6P7U7"/>
<protein>
    <recommendedName>
        <fullName evidence="3">Polyketide cyclase / dehydrase and lipid transport</fullName>
    </recommendedName>
</protein>
<reference evidence="2" key="1">
    <citation type="submission" date="2016-11" db="EMBL/GenBank/DDBJ databases">
        <authorList>
            <person name="Varghese N."/>
            <person name="Submissions S."/>
        </authorList>
    </citation>
    <scope>NUCLEOTIDE SEQUENCE [LARGE SCALE GENOMIC DNA]</scope>
    <source>
        <strain evidence="2">DSM 26134</strain>
    </source>
</reference>
<name>A0A1M6P7U7_REIAG</name>
<evidence type="ECO:0000313" key="1">
    <source>
        <dbReference type="EMBL" id="SHK04047.1"/>
    </source>
</evidence>
<evidence type="ECO:0000313" key="2">
    <source>
        <dbReference type="Proteomes" id="UP000184474"/>
    </source>
</evidence>
<dbReference type="SUPFAM" id="SSF55961">
    <property type="entry name" value="Bet v1-like"/>
    <property type="match status" value="1"/>
</dbReference>